<dbReference type="EC" id="1.14.13.-" evidence="2"/>
<dbReference type="Gene3D" id="3.50.50.60">
    <property type="entry name" value="FAD/NAD(P)-binding domain"/>
    <property type="match status" value="3"/>
</dbReference>
<evidence type="ECO:0000313" key="3">
    <source>
        <dbReference type="Proteomes" id="UP001589627"/>
    </source>
</evidence>
<name>A0ABV5YA40_9ACTN</name>
<dbReference type="InterPro" id="IPR023753">
    <property type="entry name" value="FAD/NAD-binding_dom"/>
</dbReference>
<keyword evidence="2" id="KW-0503">Monooxygenase</keyword>
<dbReference type="Pfam" id="PF07992">
    <property type="entry name" value="Pyr_redox_2"/>
    <property type="match status" value="1"/>
</dbReference>
<reference evidence="2 3" key="1">
    <citation type="submission" date="2024-09" db="EMBL/GenBank/DDBJ databases">
        <authorList>
            <person name="Sun Q."/>
            <person name="Mori K."/>
        </authorList>
    </citation>
    <scope>NUCLEOTIDE SEQUENCE [LARGE SCALE GENOMIC DNA]</scope>
    <source>
        <strain evidence="2 3">TBRC 0563</strain>
    </source>
</reference>
<dbReference type="InterPro" id="IPR051209">
    <property type="entry name" value="FAD-bind_Monooxygenase_sf"/>
</dbReference>
<accession>A0ABV5YA40</accession>
<dbReference type="InterPro" id="IPR036188">
    <property type="entry name" value="FAD/NAD-bd_sf"/>
</dbReference>
<dbReference type="EMBL" id="JBHLZP010000031">
    <property type="protein sequence ID" value="MFB9831894.1"/>
    <property type="molecule type" value="Genomic_DNA"/>
</dbReference>
<dbReference type="Proteomes" id="UP001589627">
    <property type="component" value="Unassembled WGS sequence"/>
</dbReference>
<feature type="domain" description="FAD/NAD(P)-binding" evidence="1">
    <location>
        <begin position="11"/>
        <end position="187"/>
    </location>
</feature>
<dbReference type="GO" id="GO:0004497">
    <property type="term" value="F:monooxygenase activity"/>
    <property type="evidence" value="ECO:0007669"/>
    <property type="project" value="UniProtKB-KW"/>
</dbReference>
<evidence type="ECO:0000313" key="2">
    <source>
        <dbReference type="EMBL" id="MFB9831894.1"/>
    </source>
</evidence>
<sequence length="490" mass="55532">MAAKNRRRPLRVAIIGAGFGGLAAAVKLRQRTTAEFTIFEQSAGVGGTWWANRYPGCEVDIHSHAYSFSFLKYEWRRTHATQPELLAYAEHVTDRFGLREHIRLNTRVTHLAWDEDTRQYRLSTEHGEDFTFDVVICALGLLSVPRYPDWPGLETFRGPRFHTSLWEDEHDLTDRTVAIVGTGSTAAQIVPAIAPRVGRLLVYQREPGWIEPKRERPFTARERWFYRNVPLAQRAHRGWLFYQSMRRFKGFDVGTERQRRMRESCVDFIDTTIEDPDTRAAVTPQYPWGCKRPIIASTFYAAFNRPNVELVPHAVTAVTEDGLIDDSGTKRQADVLILSTGFQPTRFLAGIEVEGSGGRSIHDVWAKRPSAFLGVTVAGFPNLFILYGPNTNGGLSIIAQLERQAEVAVRAVARLQRGGVRSVDTRPGAQRRYVEWIDRQLAKHASAMDSGCHNYYHGPDGANVTQWPRTHLAYLVATRVFARFGLRARP</sequence>
<dbReference type="PANTHER" id="PTHR42877:SF4">
    <property type="entry name" value="FAD_NAD(P)-BINDING DOMAIN-CONTAINING PROTEIN-RELATED"/>
    <property type="match status" value="1"/>
</dbReference>
<evidence type="ECO:0000259" key="1">
    <source>
        <dbReference type="Pfam" id="PF07992"/>
    </source>
</evidence>
<dbReference type="PRINTS" id="PR00419">
    <property type="entry name" value="ADXRDTASE"/>
</dbReference>
<proteinExistence type="predicted"/>
<dbReference type="SUPFAM" id="SSF51905">
    <property type="entry name" value="FAD/NAD(P)-binding domain"/>
    <property type="match status" value="2"/>
</dbReference>
<keyword evidence="3" id="KW-1185">Reference proteome</keyword>
<comment type="caution">
    <text evidence="2">The sequence shown here is derived from an EMBL/GenBank/DDBJ whole genome shotgun (WGS) entry which is preliminary data.</text>
</comment>
<dbReference type="RefSeq" id="WP_378196897.1">
    <property type="nucleotide sequence ID" value="NZ_JBHLZP010000031.1"/>
</dbReference>
<gene>
    <name evidence="2" type="ORF">ACFFNX_06800</name>
</gene>
<dbReference type="PANTHER" id="PTHR42877">
    <property type="entry name" value="L-ORNITHINE N(5)-MONOOXYGENASE-RELATED"/>
    <property type="match status" value="1"/>
</dbReference>
<protein>
    <submittedName>
        <fullName evidence="2">Flavin-containing monooxygenase</fullName>
        <ecNumber evidence="2">1.14.13.-</ecNumber>
    </submittedName>
</protein>
<keyword evidence="2" id="KW-0560">Oxidoreductase</keyword>
<organism evidence="2 3">
    <name type="scientific">Actinoallomurus acaciae</name>
    <dbReference type="NCBI Taxonomy" id="502577"/>
    <lineage>
        <taxon>Bacteria</taxon>
        <taxon>Bacillati</taxon>
        <taxon>Actinomycetota</taxon>
        <taxon>Actinomycetes</taxon>
        <taxon>Streptosporangiales</taxon>
        <taxon>Thermomonosporaceae</taxon>
        <taxon>Actinoallomurus</taxon>
    </lineage>
</organism>